<keyword evidence="14" id="KW-1185">Reference proteome</keyword>
<dbReference type="SUPFAM" id="SSF53756">
    <property type="entry name" value="UDP-Glycosyltransferase/glycogen phosphorylase"/>
    <property type="match status" value="1"/>
</dbReference>
<comment type="catalytic activity">
    <reaction evidence="10">
        <text>di-trans,octa-cis-undecaprenyl diphospho-N-acetyl-alpha-D-muramoyl-L-alanyl-D-glutamyl-meso-2,6-diaminopimeloyl-D-alanyl-D-alanine + UDP-N-acetyl-alpha-D-glucosamine = di-trans,octa-cis-undecaprenyl diphospho-[N-acetyl-alpha-D-glucosaminyl-(1-&gt;4)]-N-acetyl-alpha-D-muramoyl-L-alanyl-D-glutamyl-meso-2,6-diaminopimeloyl-D-alanyl-D-alanine + UDP + H(+)</text>
        <dbReference type="Rhea" id="RHEA:31227"/>
        <dbReference type="ChEBI" id="CHEBI:15378"/>
        <dbReference type="ChEBI" id="CHEBI:57705"/>
        <dbReference type="ChEBI" id="CHEBI:58223"/>
        <dbReference type="ChEBI" id="CHEBI:61387"/>
        <dbReference type="ChEBI" id="CHEBI:61388"/>
        <dbReference type="EC" id="2.4.1.227"/>
    </reaction>
</comment>
<dbReference type="Proteomes" id="UP001562065">
    <property type="component" value="Unassembled WGS sequence"/>
</dbReference>
<dbReference type="Gene3D" id="3.40.50.2000">
    <property type="entry name" value="Glycogen Phosphorylase B"/>
    <property type="match status" value="2"/>
</dbReference>
<dbReference type="EC" id="2.4.1.227" evidence="10"/>
<evidence type="ECO:0000256" key="7">
    <source>
        <dbReference type="ARBA" id="ARBA00023136"/>
    </source>
</evidence>
<dbReference type="HAMAP" id="MF_00033">
    <property type="entry name" value="MurG"/>
    <property type="match status" value="1"/>
</dbReference>
<comment type="function">
    <text evidence="10">Cell wall formation. Catalyzes the transfer of a GlcNAc subunit on undecaprenyl-pyrophosphoryl-MurNAc-pentapeptide (lipid intermediate I) to form undecaprenyl-pyrophosphoryl-MurNAc-(pentapeptide)GlcNAc (lipid intermediate II).</text>
</comment>
<keyword evidence="1 10" id="KW-1003">Cell membrane</keyword>
<dbReference type="InterPro" id="IPR004276">
    <property type="entry name" value="GlycoTrans_28_N"/>
</dbReference>
<evidence type="ECO:0000256" key="2">
    <source>
        <dbReference type="ARBA" id="ARBA00022618"/>
    </source>
</evidence>
<feature type="binding site" evidence="10">
    <location>
        <begin position="13"/>
        <end position="15"/>
    </location>
    <ligand>
        <name>UDP-N-acetyl-alpha-D-glucosamine</name>
        <dbReference type="ChEBI" id="CHEBI:57705"/>
    </ligand>
</feature>
<evidence type="ECO:0000313" key="14">
    <source>
        <dbReference type="Proteomes" id="UP001562065"/>
    </source>
</evidence>
<feature type="binding site" evidence="10">
    <location>
        <position position="245"/>
    </location>
    <ligand>
        <name>UDP-N-acetyl-alpha-D-glucosamine</name>
        <dbReference type="ChEBI" id="CHEBI:57705"/>
    </ligand>
</feature>
<dbReference type="Pfam" id="PF04101">
    <property type="entry name" value="Glyco_tran_28_C"/>
    <property type="match status" value="1"/>
</dbReference>
<comment type="caution">
    <text evidence="10">Lacks conserved residue(s) required for the propagation of feature annotation.</text>
</comment>
<dbReference type="CDD" id="cd03785">
    <property type="entry name" value="GT28_MurG"/>
    <property type="match status" value="1"/>
</dbReference>
<feature type="binding site" evidence="10">
    <location>
        <position position="163"/>
    </location>
    <ligand>
        <name>UDP-N-acetyl-alpha-D-glucosamine</name>
        <dbReference type="ChEBI" id="CHEBI:57705"/>
    </ligand>
</feature>
<feature type="domain" description="Glycosyltransferase family 28 N-terminal" evidence="11">
    <location>
        <begin position="6"/>
        <end position="143"/>
    </location>
</feature>
<feature type="binding site" evidence="10">
    <location>
        <position position="191"/>
    </location>
    <ligand>
        <name>UDP-N-acetyl-alpha-D-glucosamine</name>
        <dbReference type="ChEBI" id="CHEBI:57705"/>
    </ligand>
</feature>
<dbReference type="InterPro" id="IPR006009">
    <property type="entry name" value="GlcNAc_MurG"/>
</dbReference>
<dbReference type="GO" id="GO:0016757">
    <property type="term" value="F:glycosyltransferase activity"/>
    <property type="evidence" value="ECO:0007669"/>
    <property type="project" value="UniProtKB-KW"/>
</dbReference>
<gene>
    <name evidence="10 13" type="primary">murG</name>
    <name evidence="13" type="ORF">AB5I84_10700</name>
</gene>
<evidence type="ECO:0000256" key="3">
    <source>
        <dbReference type="ARBA" id="ARBA00022676"/>
    </source>
</evidence>
<dbReference type="PANTHER" id="PTHR21015:SF22">
    <property type="entry name" value="GLYCOSYLTRANSFERASE"/>
    <property type="match status" value="1"/>
</dbReference>
<proteinExistence type="inferred from homology"/>
<dbReference type="Pfam" id="PF03033">
    <property type="entry name" value="Glyco_transf_28"/>
    <property type="match status" value="1"/>
</dbReference>
<comment type="caution">
    <text evidence="13">The sequence shown here is derived from an EMBL/GenBank/DDBJ whole genome shotgun (WGS) entry which is preliminary data.</text>
</comment>
<accession>A0ABV4AJ84</accession>
<keyword evidence="9 10" id="KW-0961">Cell wall biogenesis/degradation</keyword>
<evidence type="ECO:0000259" key="12">
    <source>
        <dbReference type="Pfam" id="PF04101"/>
    </source>
</evidence>
<keyword evidence="8 10" id="KW-0131">Cell cycle</keyword>
<keyword evidence="4 10" id="KW-0808">Transferase</keyword>
<evidence type="ECO:0000256" key="1">
    <source>
        <dbReference type="ARBA" id="ARBA00022475"/>
    </source>
</evidence>
<keyword evidence="7 10" id="KW-0472">Membrane</keyword>
<evidence type="ECO:0000256" key="5">
    <source>
        <dbReference type="ARBA" id="ARBA00022960"/>
    </source>
</evidence>
<evidence type="ECO:0000256" key="8">
    <source>
        <dbReference type="ARBA" id="ARBA00023306"/>
    </source>
</evidence>
<evidence type="ECO:0000259" key="11">
    <source>
        <dbReference type="Pfam" id="PF03033"/>
    </source>
</evidence>
<dbReference type="NCBIfam" id="TIGR01133">
    <property type="entry name" value="murG"/>
    <property type="match status" value="1"/>
</dbReference>
<evidence type="ECO:0000313" key="13">
    <source>
        <dbReference type="EMBL" id="MEY1662617.1"/>
    </source>
</evidence>
<comment type="pathway">
    <text evidence="10">Cell wall biogenesis; peptidoglycan biosynthesis.</text>
</comment>
<keyword evidence="3 10" id="KW-0328">Glycosyltransferase</keyword>
<evidence type="ECO:0000256" key="9">
    <source>
        <dbReference type="ARBA" id="ARBA00023316"/>
    </source>
</evidence>
<sequence>MSAKTVLMMAGGTGGHVFPALSVAELLQARGYKVEWLGAEQGIENRLVPAAGLTLHALKVRGVRGGGLVRKLAMPLQLLRAVLAARQVLRSTDAKLAVGFGGFASGPGGLAARLSGVPLLIHEQNAVPGLTNRVLARAATQVLEAFDGAFPAGAATAVGNPVRQSIASLPVPAQRYGERDGALRVLVLGGSQGALALNRQLPAVLAQLFEREPVIIRHQAGRGRREEAERAYQTAGLHAAVDEFIDDMAAAYGWADLVICRAGASTVSEVAAAGVAAVFVPLPSAVDDHQTHNARWLVSRDAAVMVAQQDLSAATLQQRLAGRLQRTALAELATAARAQAQAHSAERVADLCEEVLRD</sequence>
<feature type="binding site" evidence="10">
    <location>
        <position position="125"/>
    </location>
    <ligand>
        <name>UDP-N-acetyl-alpha-D-glucosamine</name>
        <dbReference type="ChEBI" id="CHEBI:57705"/>
    </ligand>
</feature>
<evidence type="ECO:0000256" key="10">
    <source>
        <dbReference type="HAMAP-Rule" id="MF_00033"/>
    </source>
</evidence>
<feature type="binding site" evidence="10">
    <location>
        <position position="290"/>
    </location>
    <ligand>
        <name>UDP-N-acetyl-alpha-D-glucosamine</name>
        <dbReference type="ChEBI" id="CHEBI:57705"/>
    </ligand>
</feature>
<name>A0ABV4AJ84_9GAMM</name>
<evidence type="ECO:0000256" key="6">
    <source>
        <dbReference type="ARBA" id="ARBA00022984"/>
    </source>
</evidence>
<organism evidence="13 14">
    <name type="scientific">Isoalcanivorax beigongshangi</name>
    <dbReference type="NCBI Taxonomy" id="3238810"/>
    <lineage>
        <taxon>Bacteria</taxon>
        <taxon>Pseudomonadati</taxon>
        <taxon>Pseudomonadota</taxon>
        <taxon>Gammaproteobacteria</taxon>
        <taxon>Oceanospirillales</taxon>
        <taxon>Alcanivoracaceae</taxon>
        <taxon>Isoalcanivorax</taxon>
    </lineage>
</organism>
<comment type="similarity">
    <text evidence="10">Belongs to the glycosyltransferase 28 family. MurG subfamily.</text>
</comment>
<keyword evidence="5 10" id="KW-0133">Cell shape</keyword>
<evidence type="ECO:0000256" key="4">
    <source>
        <dbReference type="ARBA" id="ARBA00022679"/>
    </source>
</evidence>
<feature type="domain" description="Glycosyl transferase family 28 C-terminal" evidence="12">
    <location>
        <begin position="185"/>
        <end position="343"/>
    </location>
</feature>
<reference evidence="13 14" key="1">
    <citation type="submission" date="2024-07" db="EMBL/GenBank/DDBJ databases">
        <authorList>
            <person name="Ren Q."/>
        </authorList>
    </citation>
    <scope>NUCLEOTIDE SEQUENCE [LARGE SCALE GENOMIC DNA]</scope>
    <source>
        <strain evidence="13 14">REN37</strain>
    </source>
</reference>
<protein>
    <recommendedName>
        <fullName evidence="10">UDP-N-acetylglucosamine--N-acetylmuramyl-(pentapeptide) pyrophosphoryl-undecaprenol N-acetylglucosamine transferase</fullName>
        <ecNumber evidence="10">2.4.1.227</ecNumber>
    </recommendedName>
    <alternativeName>
        <fullName evidence="10">Undecaprenyl-PP-MurNAc-pentapeptide-UDPGlcNAc GlcNAc transferase</fullName>
    </alternativeName>
</protein>
<keyword evidence="2 10" id="KW-0132">Cell division</keyword>
<comment type="subcellular location">
    <subcellularLocation>
        <location evidence="10">Cell membrane</location>
        <topology evidence="10">Peripheral membrane protein</topology>
        <orientation evidence="10">Cytoplasmic side</orientation>
    </subcellularLocation>
</comment>
<dbReference type="InterPro" id="IPR007235">
    <property type="entry name" value="Glyco_trans_28_C"/>
</dbReference>
<dbReference type="RefSeq" id="WP_369455849.1">
    <property type="nucleotide sequence ID" value="NZ_JBGCUO010000001.1"/>
</dbReference>
<dbReference type="PANTHER" id="PTHR21015">
    <property type="entry name" value="UDP-N-ACETYLGLUCOSAMINE--N-ACETYLMURAMYL-(PENTAPEPTIDE) PYROPHOSPHORYL-UNDECAPRENOL N-ACETYLGLUCOSAMINE TRANSFERASE 1"/>
    <property type="match status" value="1"/>
</dbReference>
<dbReference type="EMBL" id="JBGCUO010000001">
    <property type="protein sequence ID" value="MEY1662617.1"/>
    <property type="molecule type" value="Genomic_DNA"/>
</dbReference>
<keyword evidence="6 10" id="KW-0573">Peptidoglycan synthesis</keyword>